<accession>A0ABY8ARH0</accession>
<proteinExistence type="predicted"/>
<name>A0ABY8ARH0_9GAMM</name>
<sequence>MMKLPERPTEQLLKQFCEGYKKRDLPLLLSLFTRNSNMWGSGLDEYREGLKEIEMQLLRDWSQSEQGEIEIIKFISPSQDARWTAAICNAYVTINGTQHTFEHLRGTLIAEKEDGIWKIAHMHCSFPDYRNAENGSFPVND</sequence>
<reference evidence="2 3" key="1">
    <citation type="submission" date="2023-02" db="EMBL/GenBank/DDBJ databases">
        <title>Genome Sequence of L. cardiaca H63T.</title>
        <authorList>
            <person name="Lopez A.E."/>
            <person name="Cianciotto N.P."/>
        </authorList>
    </citation>
    <scope>NUCLEOTIDE SEQUENCE [LARGE SCALE GENOMIC DNA]</scope>
    <source>
        <strain evidence="2 3">H63</strain>
    </source>
</reference>
<dbReference type="InterPro" id="IPR032710">
    <property type="entry name" value="NTF2-like_dom_sf"/>
</dbReference>
<evidence type="ECO:0000259" key="1">
    <source>
        <dbReference type="Pfam" id="PF13474"/>
    </source>
</evidence>
<dbReference type="Proteomes" id="UP001222087">
    <property type="component" value="Chromosome"/>
</dbReference>
<evidence type="ECO:0000313" key="2">
    <source>
        <dbReference type="EMBL" id="WED43280.1"/>
    </source>
</evidence>
<keyword evidence="3" id="KW-1185">Reference proteome</keyword>
<dbReference type="SUPFAM" id="SSF54427">
    <property type="entry name" value="NTF2-like"/>
    <property type="match status" value="1"/>
</dbReference>
<dbReference type="Pfam" id="PF13474">
    <property type="entry name" value="SnoaL_3"/>
    <property type="match status" value="1"/>
</dbReference>
<evidence type="ECO:0000313" key="3">
    <source>
        <dbReference type="Proteomes" id="UP001222087"/>
    </source>
</evidence>
<dbReference type="EMBL" id="CP119078">
    <property type="protein sequence ID" value="WED43280.1"/>
    <property type="molecule type" value="Genomic_DNA"/>
</dbReference>
<dbReference type="RefSeq" id="WP_275089093.1">
    <property type="nucleotide sequence ID" value="NZ_CP119078.1"/>
</dbReference>
<gene>
    <name evidence="2" type="ORF">PXX05_00450</name>
</gene>
<dbReference type="Gene3D" id="3.10.450.50">
    <property type="match status" value="1"/>
</dbReference>
<feature type="domain" description="SnoaL-like" evidence="1">
    <location>
        <begin position="10"/>
        <end position="128"/>
    </location>
</feature>
<organism evidence="2 3">
    <name type="scientific">Legionella cardiaca</name>
    <dbReference type="NCBI Taxonomy" id="1071983"/>
    <lineage>
        <taxon>Bacteria</taxon>
        <taxon>Pseudomonadati</taxon>
        <taxon>Pseudomonadota</taxon>
        <taxon>Gammaproteobacteria</taxon>
        <taxon>Legionellales</taxon>
        <taxon>Legionellaceae</taxon>
        <taxon>Legionella</taxon>
    </lineage>
</organism>
<dbReference type="InterPro" id="IPR037401">
    <property type="entry name" value="SnoaL-like"/>
</dbReference>
<protein>
    <submittedName>
        <fullName evidence="2">Nuclear transport factor 2 family protein</fullName>
    </submittedName>
</protein>